<dbReference type="GO" id="GO:0016301">
    <property type="term" value="F:kinase activity"/>
    <property type="evidence" value="ECO:0007669"/>
    <property type="project" value="UniProtKB-KW"/>
</dbReference>
<dbReference type="InterPro" id="IPR049874">
    <property type="entry name" value="ROK_cs"/>
</dbReference>
<organism evidence="2 3">
    <name type="scientific">Aureimonas endophytica</name>
    <dbReference type="NCBI Taxonomy" id="2027858"/>
    <lineage>
        <taxon>Bacteria</taxon>
        <taxon>Pseudomonadati</taxon>
        <taxon>Pseudomonadota</taxon>
        <taxon>Alphaproteobacteria</taxon>
        <taxon>Hyphomicrobiales</taxon>
        <taxon>Aurantimonadaceae</taxon>
        <taxon>Aureimonas</taxon>
    </lineage>
</organism>
<keyword evidence="3" id="KW-1185">Reference proteome</keyword>
<reference evidence="2" key="1">
    <citation type="journal article" date="2014" name="Int. J. Syst. Evol. Microbiol.">
        <title>Complete genome sequence of Corynebacterium casei LMG S-19264T (=DSM 44701T), isolated from a smear-ripened cheese.</title>
        <authorList>
            <consortium name="US DOE Joint Genome Institute (JGI-PGF)"/>
            <person name="Walter F."/>
            <person name="Albersmeier A."/>
            <person name="Kalinowski J."/>
            <person name="Ruckert C."/>
        </authorList>
    </citation>
    <scope>NUCLEOTIDE SEQUENCE</scope>
    <source>
        <strain evidence="2">CGMCC 1.15367</strain>
    </source>
</reference>
<dbReference type="Gene3D" id="1.10.10.10">
    <property type="entry name" value="Winged helix-like DNA-binding domain superfamily/Winged helix DNA-binding domain"/>
    <property type="match status" value="1"/>
</dbReference>
<dbReference type="InterPro" id="IPR036390">
    <property type="entry name" value="WH_DNA-bd_sf"/>
</dbReference>
<dbReference type="RefSeq" id="WP_188910165.1">
    <property type="nucleotide sequence ID" value="NZ_BMIQ01000005.1"/>
</dbReference>
<keyword evidence="2" id="KW-0418">Kinase</keyword>
<evidence type="ECO:0000313" key="2">
    <source>
        <dbReference type="EMBL" id="GGE10255.1"/>
    </source>
</evidence>
<evidence type="ECO:0000313" key="3">
    <source>
        <dbReference type="Proteomes" id="UP000644699"/>
    </source>
</evidence>
<proteinExistence type="inferred from homology"/>
<keyword evidence="2" id="KW-0808">Transferase</keyword>
<dbReference type="InterPro" id="IPR043129">
    <property type="entry name" value="ATPase_NBD"/>
</dbReference>
<dbReference type="SUPFAM" id="SSF53067">
    <property type="entry name" value="Actin-like ATPase domain"/>
    <property type="match status" value="1"/>
</dbReference>
<dbReference type="PANTHER" id="PTHR18964:SF149">
    <property type="entry name" value="BIFUNCTIONAL UDP-N-ACETYLGLUCOSAMINE 2-EPIMERASE_N-ACETYLMANNOSAMINE KINASE"/>
    <property type="match status" value="1"/>
</dbReference>
<dbReference type="Gene3D" id="3.30.420.40">
    <property type="match status" value="2"/>
</dbReference>
<dbReference type="PROSITE" id="PS01125">
    <property type="entry name" value="ROK"/>
    <property type="match status" value="1"/>
</dbReference>
<comment type="similarity">
    <text evidence="1">Belongs to the ROK (NagC/XylR) family.</text>
</comment>
<reference evidence="2" key="2">
    <citation type="submission" date="2020-09" db="EMBL/GenBank/DDBJ databases">
        <authorList>
            <person name="Sun Q."/>
            <person name="Zhou Y."/>
        </authorList>
    </citation>
    <scope>NUCLEOTIDE SEQUENCE</scope>
    <source>
        <strain evidence="2">CGMCC 1.15367</strain>
    </source>
</reference>
<dbReference type="InterPro" id="IPR000600">
    <property type="entry name" value="ROK"/>
</dbReference>
<dbReference type="SUPFAM" id="SSF46785">
    <property type="entry name" value="Winged helix' DNA-binding domain"/>
    <property type="match status" value="1"/>
</dbReference>
<dbReference type="Proteomes" id="UP000644699">
    <property type="component" value="Unassembled WGS sequence"/>
</dbReference>
<gene>
    <name evidence="2" type="ORF">GCM10011390_31600</name>
</gene>
<dbReference type="PANTHER" id="PTHR18964">
    <property type="entry name" value="ROK (REPRESSOR, ORF, KINASE) FAMILY"/>
    <property type="match status" value="1"/>
</dbReference>
<name>A0A917E774_9HYPH</name>
<dbReference type="EMBL" id="BMIQ01000005">
    <property type="protein sequence ID" value="GGE10255.1"/>
    <property type="molecule type" value="Genomic_DNA"/>
</dbReference>
<dbReference type="Pfam" id="PF00480">
    <property type="entry name" value="ROK"/>
    <property type="match status" value="1"/>
</dbReference>
<accession>A0A917E774</accession>
<sequence length="406" mass="42605">MQDLASIASSPRRVRQSNEVAALRALHQFGPLSRAELARKLNLNRSSSGHIIAGLTEDGLVREAAQDEPEPAGSARRAGRPGILVQLVPEAIFFLGVEIGVEHINVVELDLAARIVSTSVEALDGPSLGVETAVERAVRQAFQAIPQERWSRCEGIGVSVPAQMDKSGFVRVAPLLGWRDLHPAELVRGALPIAVPVLAENDANAFAIGATYGRKSPLAGVTLFIVLESGVGGGIIVDGTLLRGAHGLAGEIGHLQVVGAEPGRTLERIVGLEGLIAAHRKASGQAEAGFAAFLAEVRDRVPGAVAIAEEWAKALAFGLVQACRVVDPDRVVLGGSVAALYPLVAARVAAHLQRFQAATFPTPSIEVYEDAAFGAAHGAACMMHQRYLSMESQRFAEDPPALSATG</sequence>
<evidence type="ECO:0000256" key="1">
    <source>
        <dbReference type="ARBA" id="ARBA00006479"/>
    </source>
</evidence>
<comment type="caution">
    <text evidence="2">The sequence shown here is derived from an EMBL/GenBank/DDBJ whole genome shotgun (WGS) entry which is preliminary data.</text>
</comment>
<dbReference type="InterPro" id="IPR036388">
    <property type="entry name" value="WH-like_DNA-bd_sf"/>
</dbReference>
<protein>
    <submittedName>
        <fullName evidence="2">Sugar kinase</fullName>
    </submittedName>
</protein>
<dbReference type="AlphaFoldDB" id="A0A917E774"/>